<sequence length="396" mass="44824">MLNRYFVIIFITLSLLLLGCNTTSNTNGTSTNPTNEESKTYEDNSFEVTSLSTKSHSLKEKDIDLLNLKKKEKNENNQEEVNEDNKKIDLKKEQVQKQDQDQMNQKKKKPSFEPTKHKATLQISTQAANIRKGPHTSYAKVTTLKQYTKLDAFEKAKVEGLTWYHVYIGEQKKGWISSAIVEKYDPNAKKKVEKKSSNKKLLSAPLVSQMPELPRGCEVTALSMLLGHAGVNVDKMTLAEGIKRDSTPFTRKNGQVQFGNPNDGFVGDMYSFDNPGLGVYHGPIADLGEKYLPGRIVDLTGKNFDTVLNQLDNGKPVWVLTTSWFSHVPESYWETWNTPTGKVKVTYKMHSVLVTGYDNQYIYFNDPLANQKNRKVAKDSFIAGWNQMGNQAITYK</sequence>
<accession>A0A1I0FC51</accession>
<dbReference type="PROSITE" id="PS51257">
    <property type="entry name" value="PROKAR_LIPOPROTEIN"/>
    <property type="match status" value="1"/>
</dbReference>
<evidence type="ECO:0000256" key="1">
    <source>
        <dbReference type="SAM" id="MobiDB-lite"/>
    </source>
</evidence>
<dbReference type="SMART" id="SM00287">
    <property type="entry name" value="SH3b"/>
    <property type="match status" value="1"/>
</dbReference>
<proteinExistence type="predicted"/>
<dbReference type="OrthoDB" id="1164310at2"/>
<dbReference type="CDD" id="cd02549">
    <property type="entry name" value="Peptidase_C39A"/>
    <property type="match status" value="1"/>
</dbReference>
<dbReference type="Gene3D" id="3.90.70.10">
    <property type="entry name" value="Cysteine proteinases"/>
    <property type="match status" value="1"/>
</dbReference>
<feature type="domain" description="SH3b" evidence="3">
    <location>
        <begin position="118"/>
        <end position="185"/>
    </location>
</feature>
<dbReference type="RefSeq" id="WP_093134714.1">
    <property type="nucleotide sequence ID" value="NZ_FOHJ01000005.1"/>
</dbReference>
<keyword evidence="2" id="KW-0732">Signal</keyword>
<gene>
    <name evidence="4" type="ORF">SAMN05421676_105272</name>
</gene>
<dbReference type="EMBL" id="FOHJ01000005">
    <property type="protein sequence ID" value="SET55437.1"/>
    <property type="molecule type" value="Genomic_DNA"/>
</dbReference>
<evidence type="ECO:0000256" key="2">
    <source>
        <dbReference type="SAM" id="SignalP"/>
    </source>
</evidence>
<feature type="compositionally biased region" description="Low complexity" evidence="1">
    <location>
        <begin position="24"/>
        <end position="35"/>
    </location>
</feature>
<dbReference type="Pfam" id="PF08239">
    <property type="entry name" value="SH3_3"/>
    <property type="match status" value="1"/>
</dbReference>
<reference evidence="5" key="1">
    <citation type="submission" date="2016-10" db="EMBL/GenBank/DDBJ databases">
        <authorList>
            <person name="Varghese N."/>
            <person name="Submissions S."/>
        </authorList>
    </citation>
    <scope>NUCLEOTIDE SEQUENCE [LARGE SCALE GENOMIC DNA]</scope>
    <source>
        <strain evidence="5">CGMCC 1.3566</strain>
    </source>
</reference>
<feature type="compositionally biased region" description="Basic and acidic residues" evidence="1">
    <location>
        <begin position="83"/>
        <end position="100"/>
    </location>
</feature>
<dbReference type="InterPro" id="IPR039564">
    <property type="entry name" value="Peptidase_C39-like"/>
</dbReference>
<dbReference type="Proteomes" id="UP000199095">
    <property type="component" value="Unassembled WGS sequence"/>
</dbReference>
<organism evidence="4 5">
    <name type="scientific">Salinibacillus kushneri</name>
    <dbReference type="NCBI Taxonomy" id="237682"/>
    <lineage>
        <taxon>Bacteria</taxon>
        <taxon>Bacillati</taxon>
        <taxon>Bacillota</taxon>
        <taxon>Bacilli</taxon>
        <taxon>Bacillales</taxon>
        <taxon>Bacillaceae</taxon>
        <taxon>Salinibacillus</taxon>
    </lineage>
</organism>
<name>A0A1I0FC51_9BACI</name>
<feature type="signal peptide" evidence="2">
    <location>
        <begin position="1"/>
        <end position="26"/>
    </location>
</feature>
<dbReference type="PROSITE" id="PS51781">
    <property type="entry name" value="SH3B"/>
    <property type="match status" value="1"/>
</dbReference>
<evidence type="ECO:0000313" key="4">
    <source>
        <dbReference type="EMBL" id="SET55437.1"/>
    </source>
</evidence>
<feature type="region of interest" description="Disordered" evidence="1">
    <location>
        <begin position="24"/>
        <end position="53"/>
    </location>
</feature>
<protein>
    <submittedName>
        <fullName evidence="4">Uncharacterized protein YvpB</fullName>
    </submittedName>
</protein>
<dbReference type="AlphaFoldDB" id="A0A1I0FC51"/>
<dbReference type="PANTHER" id="PTHR37806">
    <property type="entry name" value="LMO0724 PROTEIN"/>
    <property type="match status" value="1"/>
</dbReference>
<keyword evidence="5" id="KW-1185">Reference proteome</keyword>
<feature type="region of interest" description="Disordered" evidence="1">
    <location>
        <begin position="69"/>
        <end position="119"/>
    </location>
</feature>
<feature type="chain" id="PRO_5039691328" evidence="2">
    <location>
        <begin position="27"/>
        <end position="396"/>
    </location>
</feature>
<dbReference type="InterPro" id="IPR003646">
    <property type="entry name" value="SH3-like_bac-type"/>
</dbReference>
<dbReference type="Pfam" id="PF13529">
    <property type="entry name" value="Peptidase_C39_2"/>
    <property type="match status" value="1"/>
</dbReference>
<dbReference type="STRING" id="237682.SAMN05421676_105272"/>
<dbReference type="InterPro" id="IPR039563">
    <property type="entry name" value="Peptidase_C39_single_dom"/>
</dbReference>
<dbReference type="Gene3D" id="2.30.30.40">
    <property type="entry name" value="SH3 Domains"/>
    <property type="match status" value="1"/>
</dbReference>
<evidence type="ECO:0000259" key="3">
    <source>
        <dbReference type="PROSITE" id="PS51781"/>
    </source>
</evidence>
<dbReference type="PANTHER" id="PTHR37806:SF1">
    <property type="entry name" value="PEPTIDASE C39-LIKE DOMAIN-CONTAINING PROTEIN"/>
    <property type="match status" value="1"/>
</dbReference>
<evidence type="ECO:0000313" key="5">
    <source>
        <dbReference type="Proteomes" id="UP000199095"/>
    </source>
</evidence>